<evidence type="ECO:0000256" key="3">
    <source>
        <dbReference type="SAM" id="MobiDB-lite"/>
    </source>
</evidence>
<protein>
    <submittedName>
        <fullName evidence="6">RND family efflux transporter MFP subunit</fullName>
    </submittedName>
</protein>
<feature type="domain" description="YknX-like C-terminal permuted SH3-like" evidence="5">
    <location>
        <begin position="296"/>
        <end position="362"/>
    </location>
</feature>
<dbReference type="RefSeq" id="WP_106206038.1">
    <property type="nucleotide sequence ID" value="NZ_PVTD01000007.1"/>
</dbReference>
<dbReference type="InterPro" id="IPR006143">
    <property type="entry name" value="RND_pump_MFP"/>
</dbReference>
<evidence type="ECO:0000259" key="4">
    <source>
        <dbReference type="Pfam" id="PF25917"/>
    </source>
</evidence>
<dbReference type="NCBIfam" id="TIGR01730">
    <property type="entry name" value="RND_mfp"/>
    <property type="match status" value="1"/>
</dbReference>
<comment type="caution">
    <text evidence="6">The sequence shown here is derived from an EMBL/GenBank/DDBJ whole genome shotgun (WGS) entry which is preliminary data.</text>
</comment>
<dbReference type="PANTHER" id="PTHR30469:SF15">
    <property type="entry name" value="HLYD FAMILY OF SECRETION PROTEINS"/>
    <property type="match status" value="1"/>
</dbReference>
<reference evidence="6 7" key="1">
    <citation type="submission" date="2018-03" db="EMBL/GenBank/DDBJ databases">
        <title>Genomic Encyclopedia of Archaeal and Bacterial Type Strains, Phase II (KMG-II): from individual species to whole genera.</title>
        <authorList>
            <person name="Goeker M."/>
        </authorList>
    </citation>
    <scope>NUCLEOTIDE SEQUENCE [LARGE SCALE GENOMIC DNA]</scope>
    <source>
        <strain evidence="6 7">DSM 29328</strain>
    </source>
</reference>
<comment type="similarity">
    <text evidence="1">Belongs to the membrane fusion protein (MFP) (TC 8.A.1) family.</text>
</comment>
<evidence type="ECO:0000313" key="7">
    <source>
        <dbReference type="Proteomes" id="UP000239480"/>
    </source>
</evidence>
<dbReference type="Gene3D" id="2.40.50.100">
    <property type="match status" value="1"/>
</dbReference>
<evidence type="ECO:0000256" key="2">
    <source>
        <dbReference type="SAM" id="Coils"/>
    </source>
</evidence>
<sequence length="426" mass="44340">MRFCVQIGAVGALVSLAIVEPSAARAQGRPADVQTDVVSVQQMLETSRVFGQVIAERESAVAARVPGIAVEIPVRVGSRVKSGDLLAQLDTELLQIEADRAQTELMIAEAGLQVANARLDRAVKAFARAENLRASANISDATLEDRVSALAEARGLRREAEARIASARNAMTRAQYNFRNASVAAPFDGVVLEVSTEVGQYVSAGSQIATLLDVGQLEVQANVPAELIDALRPEVSVEGETGTGVALGLTLRAILPTEFAATHTRPVLFELSDAIGSVAVGQTVTLNVPVSAPRDVLVVPKDALVQSRDGWSVFVNDDGTAMPRTLEIGEAIGGGFEVLSGLQAGDKVVVRGNERLRPGQSIVPLNGGPQDGVEDQPATTRSPAEAGDPRSTQRGEDEGSLGPASATAPNVSDEAAAVPGTVRGRG</sequence>
<feature type="coiled-coil region" evidence="2">
    <location>
        <begin position="86"/>
        <end position="177"/>
    </location>
</feature>
<accession>A0A2T0RM59</accession>
<dbReference type="GO" id="GO:0015562">
    <property type="term" value="F:efflux transmembrane transporter activity"/>
    <property type="evidence" value="ECO:0007669"/>
    <property type="project" value="TreeGrafter"/>
</dbReference>
<dbReference type="Gene3D" id="1.10.287.470">
    <property type="entry name" value="Helix hairpin bin"/>
    <property type="match status" value="1"/>
</dbReference>
<gene>
    <name evidence="6" type="ORF">CLV78_107145</name>
</gene>
<feature type="domain" description="Multidrug resistance protein MdtA-like barrel-sandwich hybrid" evidence="4">
    <location>
        <begin position="59"/>
        <end position="211"/>
    </location>
</feature>
<dbReference type="Pfam" id="PF25989">
    <property type="entry name" value="YknX_C"/>
    <property type="match status" value="1"/>
</dbReference>
<dbReference type="InterPro" id="IPR058625">
    <property type="entry name" value="MdtA-like_BSH"/>
</dbReference>
<feature type="region of interest" description="Disordered" evidence="3">
    <location>
        <begin position="358"/>
        <end position="426"/>
    </location>
</feature>
<dbReference type="Proteomes" id="UP000239480">
    <property type="component" value="Unassembled WGS sequence"/>
</dbReference>
<dbReference type="Gene3D" id="2.40.30.170">
    <property type="match status" value="1"/>
</dbReference>
<evidence type="ECO:0000256" key="1">
    <source>
        <dbReference type="ARBA" id="ARBA00009477"/>
    </source>
</evidence>
<evidence type="ECO:0000313" key="6">
    <source>
        <dbReference type="EMBL" id="PRY22221.1"/>
    </source>
</evidence>
<dbReference type="GO" id="GO:1990281">
    <property type="term" value="C:efflux pump complex"/>
    <property type="evidence" value="ECO:0007669"/>
    <property type="project" value="TreeGrafter"/>
</dbReference>
<keyword evidence="2" id="KW-0175">Coiled coil</keyword>
<dbReference type="InterPro" id="IPR058637">
    <property type="entry name" value="YknX-like_C"/>
</dbReference>
<name>A0A2T0RM59_9RHOB</name>
<dbReference type="OrthoDB" id="9813967at2"/>
<dbReference type="Gene3D" id="2.40.420.20">
    <property type="match status" value="1"/>
</dbReference>
<proteinExistence type="inferred from homology"/>
<feature type="compositionally biased region" description="Basic and acidic residues" evidence="3">
    <location>
        <begin position="387"/>
        <end position="397"/>
    </location>
</feature>
<keyword evidence="7" id="KW-1185">Reference proteome</keyword>
<dbReference type="EMBL" id="PVTD01000007">
    <property type="protein sequence ID" value="PRY22221.1"/>
    <property type="molecule type" value="Genomic_DNA"/>
</dbReference>
<dbReference type="SUPFAM" id="SSF111369">
    <property type="entry name" value="HlyD-like secretion proteins"/>
    <property type="match status" value="1"/>
</dbReference>
<dbReference type="PANTHER" id="PTHR30469">
    <property type="entry name" value="MULTIDRUG RESISTANCE PROTEIN MDTA"/>
    <property type="match status" value="1"/>
</dbReference>
<organism evidence="6 7">
    <name type="scientific">Aliiruegeria haliotis</name>
    <dbReference type="NCBI Taxonomy" id="1280846"/>
    <lineage>
        <taxon>Bacteria</taxon>
        <taxon>Pseudomonadati</taxon>
        <taxon>Pseudomonadota</taxon>
        <taxon>Alphaproteobacteria</taxon>
        <taxon>Rhodobacterales</taxon>
        <taxon>Roseobacteraceae</taxon>
        <taxon>Aliiruegeria</taxon>
    </lineage>
</organism>
<dbReference type="AlphaFoldDB" id="A0A2T0RM59"/>
<evidence type="ECO:0000259" key="5">
    <source>
        <dbReference type="Pfam" id="PF25989"/>
    </source>
</evidence>
<dbReference type="Pfam" id="PF25917">
    <property type="entry name" value="BSH_RND"/>
    <property type="match status" value="1"/>
</dbReference>